<dbReference type="HOGENOM" id="CLU_018204_12_2_6"/>
<keyword evidence="16" id="KW-1185">Reference proteome</keyword>
<dbReference type="InterPro" id="IPR052166">
    <property type="entry name" value="Diverse_Acyl-CoA_DH"/>
</dbReference>
<organism evidence="15 16">
    <name type="scientific">Azotobacter chroococcum NCIMB 8003</name>
    <dbReference type="NCBI Taxonomy" id="1328314"/>
    <lineage>
        <taxon>Bacteria</taxon>
        <taxon>Pseudomonadati</taxon>
        <taxon>Pseudomonadota</taxon>
        <taxon>Gammaproteobacteria</taxon>
        <taxon>Pseudomonadales</taxon>
        <taxon>Pseudomonadaceae</taxon>
        <taxon>Azotobacter</taxon>
    </lineage>
</organism>
<dbReference type="PANTHER" id="PTHR42803:SF1">
    <property type="entry name" value="BROAD-SPECIFICITY LINEAR ACYL-COA DEHYDROGENASE FADE5"/>
    <property type="match status" value="1"/>
</dbReference>
<evidence type="ECO:0000259" key="13">
    <source>
        <dbReference type="Pfam" id="PF02771"/>
    </source>
</evidence>
<evidence type="ECO:0000256" key="8">
    <source>
        <dbReference type="ARBA" id="ARBA00066694"/>
    </source>
</evidence>
<evidence type="ECO:0000256" key="3">
    <source>
        <dbReference type="ARBA" id="ARBA00022630"/>
    </source>
</evidence>
<accession>A0A0C4WNV5</accession>
<comment type="function">
    <text evidence="7">Involved in the assimilation of dimethylsulphoniopropionate (DMSP), an important compound in the fixation of carbon in marine phytoplankton, by mediating the conversion of 3-(methylthio)propanoyl-CoA (MMPA-CoA) to 3-(methylthio)acryloyl-CoA (MTA-CoA).</text>
</comment>
<dbReference type="KEGG" id="acx:Achr_28470"/>
<evidence type="ECO:0000256" key="5">
    <source>
        <dbReference type="ARBA" id="ARBA00023002"/>
    </source>
</evidence>
<evidence type="ECO:0000313" key="15">
    <source>
        <dbReference type="EMBL" id="AJE22269.1"/>
    </source>
</evidence>
<evidence type="ECO:0000256" key="9">
    <source>
        <dbReference type="ARBA" id="ARBA00069043"/>
    </source>
</evidence>
<comment type="catalytic activity">
    <reaction evidence="6">
        <text>3-(methylsulfanyl)propanoyl-CoA + oxidized [electron-transfer flavoprotein] + H(+) = 3-(methylsulfanyl)acryloyl-CoA + reduced [electron-transfer flavoprotein]</text>
        <dbReference type="Rhea" id="RHEA:52612"/>
        <dbReference type="Rhea" id="RHEA-COMP:10685"/>
        <dbReference type="Rhea" id="RHEA-COMP:10686"/>
        <dbReference type="ChEBI" id="CHEBI:15378"/>
        <dbReference type="ChEBI" id="CHEBI:57692"/>
        <dbReference type="ChEBI" id="CHEBI:58307"/>
        <dbReference type="ChEBI" id="CHEBI:82815"/>
        <dbReference type="ChEBI" id="CHEBI:84994"/>
        <dbReference type="EC" id="1.3.99.41"/>
    </reaction>
    <physiologicalReaction direction="left-to-right" evidence="6">
        <dbReference type="Rhea" id="RHEA:52613"/>
    </physiologicalReaction>
</comment>
<feature type="domain" description="Acyl-CoA dehydrogenase/oxidase N-terminal" evidence="13">
    <location>
        <begin position="41"/>
        <end position="158"/>
    </location>
</feature>
<evidence type="ECO:0000259" key="14">
    <source>
        <dbReference type="Pfam" id="PF12806"/>
    </source>
</evidence>
<feature type="domain" description="Acyl-CoA dehydrogenase/oxidase C-terminal" evidence="11">
    <location>
        <begin position="278"/>
        <end position="447"/>
    </location>
</feature>
<evidence type="ECO:0000256" key="2">
    <source>
        <dbReference type="ARBA" id="ARBA00009347"/>
    </source>
</evidence>
<gene>
    <name evidence="15" type="ORF">Achr_28470</name>
</gene>
<feature type="domain" description="Acetyl-CoA dehydrogenase-like C-terminal" evidence="14">
    <location>
        <begin position="468"/>
        <end position="577"/>
    </location>
</feature>
<keyword evidence="3 10" id="KW-0285">Flavoprotein</keyword>
<protein>
    <recommendedName>
        <fullName evidence="9">3-methylmercaptopropionyl-CoA dehydrogenase</fullName>
        <ecNumber evidence="8">1.3.99.41</ecNumber>
    </recommendedName>
</protein>
<dbReference type="InterPro" id="IPR006091">
    <property type="entry name" value="Acyl-CoA_Oxase/DH_mid-dom"/>
</dbReference>
<keyword evidence="4 10" id="KW-0274">FAD</keyword>
<evidence type="ECO:0000256" key="7">
    <source>
        <dbReference type="ARBA" id="ARBA00058683"/>
    </source>
</evidence>
<dbReference type="Pfam" id="PF12806">
    <property type="entry name" value="Acyl-CoA_dh_C"/>
    <property type="match status" value="1"/>
</dbReference>
<dbReference type="EMBL" id="CP010415">
    <property type="protein sequence ID" value="AJE22269.1"/>
    <property type="molecule type" value="Genomic_DNA"/>
</dbReference>
<dbReference type="InterPro" id="IPR037069">
    <property type="entry name" value="AcylCoA_DH/ox_N_sf"/>
</dbReference>
<dbReference type="InterPro" id="IPR025878">
    <property type="entry name" value="Acyl-CoA_dh-like_C_dom"/>
</dbReference>
<dbReference type="STRING" id="1328314.Achr_28470"/>
<comment type="similarity">
    <text evidence="2 10">Belongs to the acyl-CoA dehydrogenase family.</text>
</comment>
<keyword evidence="5 10" id="KW-0560">Oxidoreductase</keyword>
<evidence type="ECO:0000256" key="10">
    <source>
        <dbReference type="RuleBase" id="RU362125"/>
    </source>
</evidence>
<sequence>MWHYQAPLRDMRFVIEEWLAAPADWQRMPAFAALDVELAAQVVEEAGRFAGGVLAPLNASGDRQGCRFDNGRVTTPDGFPAAYQAFVDGGWASLACAEEDGGQGLPQLLNAALLEMIYSTNHAWAMYPGIAHGAYECLRAHGTPELRERYLAAIVSGEILPTMCLTEPQAGSDVGLLRSRAEPAADGSYRITGGKIFASGGEHDLTANILHLVLARLPDAPPGSRGISLFLVPKLLPDGRHNAVRCDGIEHKLGIRGSATCTLSFEQAEGWLLGEPHRGLAAMFVMMNSARLHVGLQGLGHAEAAWQSAAAYAAERRQMRAVCRPEGCGEAPADPIHYHPAMRRTLLELRTLTEGMRALGYWTAHLLDHAEQGADPALRARAESRAQLLTPLVKAFFTEQGFRLASSALQVFGGYGYVQDYAVEQILRDSRIAMIYEGCNEIQANDLLLRKVLGDGGAALRGLLEQFHEEAQAASALPECGGFATALGQYSDRLATVVEQLAVAAAQDPERPYRAAGDFLRLLGLVALAFAWVRSARLAAGRTDDPFYVGKLESAAFFFAYLLPEADHRLALIEASRQPLPFLPE</sequence>
<dbReference type="SUPFAM" id="SSF47203">
    <property type="entry name" value="Acyl-CoA dehydrogenase C-terminal domain-like"/>
    <property type="match status" value="1"/>
</dbReference>
<evidence type="ECO:0000256" key="6">
    <source>
        <dbReference type="ARBA" id="ARBA00051388"/>
    </source>
</evidence>
<dbReference type="AlphaFoldDB" id="A0A0C4WNV5"/>
<evidence type="ECO:0000313" key="16">
    <source>
        <dbReference type="Proteomes" id="UP000068210"/>
    </source>
</evidence>
<dbReference type="GO" id="GO:0050660">
    <property type="term" value="F:flavin adenine dinucleotide binding"/>
    <property type="evidence" value="ECO:0007669"/>
    <property type="project" value="InterPro"/>
</dbReference>
<evidence type="ECO:0000256" key="1">
    <source>
        <dbReference type="ARBA" id="ARBA00001974"/>
    </source>
</evidence>
<dbReference type="PANTHER" id="PTHR42803">
    <property type="entry name" value="ACYL-COA DEHYDROGENASE"/>
    <property type="match status" value="1"/>
</dbReference>
<dbReference type="InterPro" id="IPR009100">
    <property type="entry name" value="AcylCoA_DH/oxidase_NM_dom_sf"/>
</dbReference>
<evidence type="ECO:0000259" key="12">
    <source>
        <dbReference type="Pfam" id="PF02770"/>
    </source>
</evidence>
<proteinExistence type="inferred from homology"/>
<dbReference type="Gene3D" id="2.40.110.10">
    <property type="entry name" value="Butyryl-CoA Dehydrogenase, subunit A, domain 2"/>
    <property type="match status" value="1"/>
</dbReference>
<dbReference type="Proteomes" id="UP000068210">
    <property type="component" value="Chromosome"/>
</dbReference>
<dbReference type="Pfam" id="PF02771">
    <property type="entry name" value="Acyl-CoA_dh_N"/>
    <property type="match status" value="1"/>
</dbReference>
<dbReference type="Pfam" id="PF00441">
    <property type="entry name" value="Acyl-CoA_dh_1"/>
    <property type="match status" value="1"/>
</dbReference>
<reference evidence="15 16" key="1">
    <citation type="journal article" date="2015" name="PLoS ONE">
        <title>Azotobacter Genomes: The Genome of Azotobacter chroococcum NCIMB 8003 (ATCC 4412).</title>
        <authorList>
            <person name="Robson R.L."/>
            <person name="Jones R."/>
            <person name="Robson R.M."/>
            <person name="Schwartz A."/>
            <person name="Richardson T.H."/>
        </authorList>
    </citation>
    <scope>NUCLEOTIDE SEQUENCE [LARGE SCALE GENOMIC DNA]</scope>
    <source>
        <strain evidence="15 16">NCIMB 8003</strain>
    </source>
</reference>
<dbReference type="SUPFAM" id="SSF56645">
    <property type="entry name" value="Acyl-CoA dehydrogenase NM domain-like"/>
    <property type="match status" value="1"/>
</dbReference>
<dbReference type="InterPro" id="IPR046373">
    <property type="entry name" value="Acyl-CoA_Oxase/DH_mid-dom_sf"/>
</dbReference>
<comment type="cofactor">
    <cofactor evidence="1 10">
        <name>FAD</name>
        <dbReference type="ChEBI" id="CHEBI:57692"/>
    </cofactor>
</comment>
<evidence type="ECO:0000259" key="11">
    <source>
        <dbReference type="Pfam" id="PF00441"/>
    </source>
</evidence>
<dbReference type="InterPro" id="IPR013786">
    <property type="entry name" value="AcylCoA_DH/ox_N"/>
</dbReference>
<dbReference type="GO" id="GO:0016627">
    <property type="term" value="F:oxidoreductase activity, acting on the CH-CH group of donors"/>
    <property type="evidence" value="ECO:0007669"/>
    <property type="project" value="InterPro"/>
</dbReference>
<dbReference type="FunFam" id="2.40.110.10:FF:000031">
    <property type="entry name" value="Acyl-CoA dehydrogenase, putative"/>
    <property type="match status" value="1"/>
</dbReference>
<name>A0A0C4WNV5_9GAMM</name>
<evidence type="ECO:0000256" key="4">
    <source>
        <dbReference type="ARBA" id="ARBA00022827"/>
    </source>
</evidence>
<feature type="domain" description="Acyl-CoA oxidase/dehydrogenase middle" evidence="12">
    <location>
        <begin position="163"/>
        <end position="267"/>
    </location>
</feature>
<dbReference type="Gene3D" id="1.10.540.10">
    <property type="entry name" value="Acyl-CoA dehydrogenase/oxidase, N-terminal domain"/>
    <property type="match status" value="1"/>
</dbReference>
<dbReference type="Gene3D" id="1.20.140.10">
    <property type="entry name" value="Butyryl-CoA Dehydrogenase, subunit A, domain 3"/>
    <property type="match status" value="1"/>
</dbReference>
<dbReference type="EC" id="1.3.99.41" evidence="8"/>
<dbReference type="Pfam" id="PF02770">
    <property type="entry name" value="Acyl-CoA_dh_M"/>
    <property type="match status" value="1"/>
</dbReference>
<dbReference type="InterPro" id="IPR036250">
    <property type="entry name" value="AcylCo_DH-like_C"/>
</dbReference>
<dbReference type="InterPro" id="IPR009075">
    <property type="entry name" value="AcylCo_DH/oxidase_C"/>
</dbReference>
<dbReference type="RefSeq" id="WP_039805506.1">
    <property type="nucleotide sequence ID" value="NZ_CP010415.1"/>
</dbReference>